<evidence type="ECO:0000256" key="1">
    <source>
        <dbReference type="SAM" id="MobiDB-lite"/>
    </source>
</evidence>
<dbReference type="GO" id="GO:0004722">
    <property type="term" value="F:protein serine/threonine phosphatase activity"/>
    <property type="evidence" value="ECO:0007669"/>
    <property type="project" value="InterPro"/>
</dbReference>
<dbReference type="InterPro" id="IPR001932">
    <property type="entry name" value="PPM-type_phosphatase-like_dom"/>
</dbReference>
<dbReference type="PANTHER" id="PTHR47992">
    <property type="entry name" value="PROTEIN PHOSPHATASE"/>
    <property type="match status" value="1"/>
</dbReference>
<dbReference type="Pfam" id="PF13672">
    <property type="entry name" value="PP2C_2"/>
    <property type="match status" value="1"/>
</dbReference>
<reference evidence="4 5" key="1">
    <citation type="submission" date="2019-03" db="EMBL/GenBank/DDBJ databases">
        <title>Genomic Encyclopedia of Type Strains, Phase III (KMG-III): the genomes of soil and plant-associated and newly described type strains.</title>
        <authorList>
            <person name="Whitman W."/>
        </authorList>
    </citation>
    <scope>NUCLEOTIDE SEQUENCE [LARGE SCALE GENOMIC DNA]</scope>
    <source>
        <strain evidence="4 5">VKM Ac-2570</strain>
    </source>
</reference>
<dbReference type="Proteomes" id="UP000295447">
    <property type="component" value="Unassembled WGS sequence"/>
</dbReference>
<protein>
    <submittedName>
        <fullName evidence="4">Protein phosphatase</fullName>
    </submittedName>
</protein>
<keyword evidence="5" id="KW-1185">Reference proteome</keyword>
<evidence type="ECO:0000313" key="5">
    <source>
        <dbReference type="Proteomes" id="UP000295447"/>
    </source>
</evidence>
<comment type="caution">
    <text evidence="4">The sequence shown here is derived from an EMBL/GenBank/DDBJ whole genome shotgun (WGS) entry which is preliminary data.</text>
</comment>
<feature type="compositionally biased region" description="Pro residues" evidence="1">
    <location>
        <begin position="413"/>
        <end position="440"/>
    </location>
</feature>
<dbReference type="CDD" id="cd00143">
    <property type="entry name" value="PP2Cc"/>
    <property type="match status" value="1"/>
</dbReference>
<dbReference type="InterPro" id="IPR015655">
    <property type="entry name" value="PP2C"/>
</dbReference>
<dbReference type="AlphaFoldDB" id="A0A4R7ZKA8"/>
<dbReference type="Gene3D" id="3.60.40.10">
    <property type="entry name" value="PPM-type phosphatase domain"/>
    <property type="match status" value="1"/>
</dbReference>
<gene>
    <name evidence="4" type="ORF">EV650_4810</name>
</gene>
<keyword evidence="2" id="KW-0472">Membrane</keyword>
<feature type="transmembrane region" description="Helical" evidence="2">
    <location>
        <begin position="309"/>
        <end position="329"/>
    </location>
</feature>
<keyword evidence="2" id="KW-0812">Transmembrane</keyword>
<evidence type="ECO:0000313" key="4">
    <source>
        <dbReference type="EMBL" id="TDW18227.1"/>
    </source>
</evidence>
<dbReference type="PROSITE" id="PS51746">
    <property type="entry name" value="PPM_2"/>
    <property type="match status" value="1"/>
</dbReference>
<keyword evidence="2" id="KW-1133">Transmembrane helix</keyword>
<feature type="domain" description="PPM-type phosphatase" evidence="3">
    <location>
        <begin position="6"/>
        <end position="237"/>
    </location>
</feature>
<dbReference type="EMBL" id="SODF01000002">
    <property type="protein sequence ID" value="TDW18227.1"/>
    <property type="molecule type" value="Genomic_DNA"/>
</dbReference>
<accession>A0A4R7ZKA8</accession>
<evidence type="ECO:0000259" key="3">
    <source>
        <dbReference type="PROSITE" id="PS51746"/>
    </source>
</evidence>
<dbReference type="RefSeq" id="WP_134121236.1">
    <property type="nucleotide sequence ID" value="NZ_SODF01000002.1"/>
</dbReference>
<dbReference type="OrthoDB" id="9801841at2"/>
<dbReference type="SUPFAM" id="SSF81606">
    <property type="entry name" value="PP2C-like"/>
    <property type="match status" value="1"/>
</dbReference>
<proteinExistence type="predicted"/>
<feature type="compositionally biased region" description="Low complexity" evidence="1">
    <location>
        <begin position="441"/>
        <end position="462"/>
    </location>
</feature>
<dbReference type="SMART" id="SM00332">
    <property type="entry name" value="PP2Cc"/>
    <property type="match status" value="1"/>
</dbReference>
<dbReference type="SMART" id="SM00331">
    <property type="entry name" value="PP2C_SIG"/>
    <property type="match status" value="1"/>
</dbReference>
<organism evidence="4 5">
    <name type="scientific">Kribbella kalugense</name>
    <dbReference type="NCBI Taxonomy" id="2512221"/>
    <lineage>
        <taxon>Bacteria</taxon>
        <taxon>Bacillati</taxon>
        <taxon>Actinomycetota</taxon>
        <taxon>Actinomycetes</taxon>
        <taxon>Propionibacteriales</taxon>
        <taxon>Kribbellaceae</taxon>
        <taxon>Kribbella</taxon>
    </lineage>
</organism>
<evidence type="ECO:0000256" key="2">
    <source>
        <dbReference type="SAM" id="Phobius"/>
    </source>
</evidence>
<sequence length="469" mass="49521">MTLSLDYATLSDVGRVRRNNEDSAYAGPHLLLLADGMGGAAAGEVASSAAVQVIRRLDTAEIGGEDMIEALAGAVHRANERLSELVEEDPEREGMGSTVTALMFDGKQLGMAHLGDSRAYRMRDGQLYQLSHDHTFVQSLVDEGRISQEEAFTHPHRNLILRVLDGRPDSDPDLEILDVQAGDRLMLCSDGLPDYVSDEVIAASMASGTPDSVVVELITHALEAGSNDNVTCVVADVVETQPASGVAPQLVGAAAELAQGSTGRGEPTVTLHTGGEGAGGGGGRGSGLDPEELRYAPRPPKRFLWLRRIALLVVVLAVIAGGCWFAYSWTQKQYYVGSDGDYVAIFKGVEADLPGLDLSKVYERQSLQVDKLPTYSREQVEGNIQADNLAGARSIVAELKQTAAQCAAKIKPTPTPTPKPSTPKPSTPVSKPPVSKPPVTTPTVHPSTTPTSPGGTTTPGSPDDCDGVR</sequence>
<name>A0A4R7ZKA8_9ACTN</name>
<feature type="region of interest" description="Disordered" evidence="1">
    <location>
        <begin position="409"/>
        <end position="469"/>
    </location>
</feature>
<dbReference type="InterPro" id="IPR036457">
    <property type="entry name" value="PPM-type-like_dom_sf"/>
</dbReference>